<proteinExistence type="predicted"/>
<dbReference type="RefSeq" id="WP_369241977.1">
    <property type="nucleotide sequence ID" value="NZ_CP163435.1"/>
</dbReference>
<dbReference type="AlphaFoldDB" id="A0AB39PNT5"/>
<gene>
    <name evidence="2" type="ORF">AB5J56_44005</name>
</gene>
<reference evidence="2" key="1">
    <citation type="submission" date="2024-07" db="EMBL/GenBank/DDBJ databases">
        <authorList>
            <person name="Yu S.T."/>
        </authorList>
    </citation>
    <scope>NUCLEOTIDE SEQUENCE</scope>
    <source>
        <strain evidence="2">R21</strain>
    </source>
</reference>
<organism evidence="2">
    <name type="scientific">Streptomyces sp. R21</name>
    <dbReference type="NCBI Taxonomy" id="3238627"/>
    <lineage>
        <taxon>Bacteria</taxon>
        <taxon>Bacillati</taxon>
        <taxon>Actinomycetota</taxon>
        <taxon>Actinomycetes</taxon>
        <taxon>Kitasatosporales</taxon>
        <taxon>Streptomycetaceae</taxon>
        <taxon>Streptomyces</taxon>
    </lineage>
</organism>
<protein>
    <submittedName>
        <fullName evidence="2">Uncharacterized protein</fullName>
    </submittedName>
</protein>
<accession>A0AB39PNT5</accession>
<dbReference type="EMBL" id="CP163435">
    <property type="protein sequence ID" value="XDQ31250.1"/>
    <property type="molecule type" value="Genomic_DNA"/>
</dbReference>
<feature type="region of interest" description="Disordered" evidence="1">
    <location>
        <begin position="1"/>
        <end position="77"/>
    </location>
</feature>
<feature type="compositionally biased region" description="Acidic residues" evidence="1">
    <location>
        <begin position="12"/>
        <end position="39"/>
    </location>
</feature>
<evidence type="ECO:0000313" key="2">
    <source>
        <dbReference type="EMBL" id="XDQ31250.1"/>
    </source>
</evidence>
<sequence length="176" mass="18507">MGAPPPTHSDTDATDDPEASTGEGDDEGPIDGGESDEPGDPTTEPSSRETWAGTVALPLSPGSLSDGGTDFDSGLPIRTAKGEDLRVDDRKTTRIVVTSGIAALYPEAEMYGLDPDNCQSALATEALPRPVRVEADVEGTYCFVTTEGQSGAFIVPSRVPDRTVIRVDVVLWNAWS</sequence>
<name>A0AB39PNT5_9ACTN</name>
<evidence type="ECO:0000256" key="1">
    <source>
        <dbReference type="SAM" id="MobiDB-lite"/>
    </source>
</evidence>